<reference evidence="3 4" key="1">
    <citation type="submission" date="2022-04" db="EMBL/GenBank/DDBJ databases">
        <title>The arsenic-methylating capacity of Chitinophaga filiformis YT5 during chitin decomposition.</title>
        <authorList>
            <person name="Chen G."/>
            <person name="Liang Y."/>
        </authorList>
    </citation>
    <scope>NUCLEOTIDE SEQUENCE [LARGE SCALE GENOMIC DNA]</scope>
    <source>
        <strain evidence="3 4">YT5</strain>
    </source>
</reference>
<dbReference type="SUPFAM" id="SSF55846">
    <property type="entry name" value="N-acetylmuramoyl-L-alanine amidase-like"/>
    <property type="match status" value="1"/>
</dbReference>
<evidence type="ECO:0000256" key="1">
    <source>
        <dbReference type="SAM" id="MobiDB-lite"/>
    </source>
</evidence>
<proteinExistence type="predicted"/>
<sequence length="273" mass="29390">MIRELTWLPAVLKNAGLKVATVDGWEERGTSSAMGTVLGVLCHHTAGPRAGNMPSLNTLVKGTSRVPGPLAQLGLGRDGTFYVVAAGKCNHAGQGIWKGITNGNTHFIGIEAENTGKADDFPWPEVQVDAYCRGVAAILKHIGKDASFCAGHKEYALPKGRKPDPDFNMDDFRKRVADILNGIAPDPVLIPDEEQPHDGTPGRKTIRRGDKGELVKIIQGKLNLQQDGIFGAKTEAAVRQFQREHNLVPDGIVGPKSWKLFDAVQTPAQPQPA</sequence>
<feature type="region of interest" description="Disordered" evidence="1">
    <location>
        <begin position="186"/>
        <end position="207"/>
    </location>
</feature>
<accession>A0ABY4HUG0</accession>
<name>A0ABY4HUG0_CHIFI</name>
<feature type="domain" description="N-acetylmuramoyl-L-alanine amidase" evidence="2">
    <location>
        <begin position="25"/>
        <end position="166"/>
    </location>
</feature>
<organism evidence="3 4">
    <name type="scientific">Chitinophaga filiformis</name>
    <name type="common">Myxococcus filiformis</name>
    <name type="synonym">Flexibacter filiformis</name>
    <dbReference type="NCBI Taxonomy" id="104663"/>
    <lineage>
        <taxon>Bacteria</taxon>
        <taxon>Pseudomonadati</taxon>
        <taxon>Bacteroidota</taxon>
        <taxon>Chitinophagia</taxon>
        <taxon>Chitinophagales</taxon>
        <taxon>Chitinophagaceae</taxon>
        <taxon>Chitinophaga</taxon>
    </lineage>
</organism>
<dbReference type="InterPro" id="IPR036505">
    <property type="entry name" value="Amidase/PGRP_sf"/>
</dbReference>
<dbReference type="InterPro" id="IPR036366">
    <property type="entry name" value="PGBDSf"/>
</dbReference>
<keyword evidence="4" id="KW-1185">Reference proteome</keyword>
<evidence type="ECO:0000313" key="4">
    <source>
        <dbReference type="Proteomes" id="UP000830198"/>
    </source>
</evidence>
<dbReference type="InterPro" id="IPR002477">
    <property type="entry name" value="Peptidoglycan-bd-like"/>
</dbReference>
<dbReference type="EMBL" id="CP095855">
    <property type="protein sequence ID" value="UPK67232.1"/>
    <property type="molecule type" value="Genomic_DNA"/>
</dbReference>
<dbReference type="Gene3D" id="3.40.80.10">
    <property type="entry name" value="Peptidoglycan recognition protein-like"/>
    <property type="match status" value="1"/>
</dbReference>
<dbReference type="InterPro" id="IPR036365">
    <property type="entry name" value="PGBD-like_sf"/>
</dbReference>
<gene>
    <name evidence="3" type="ORF">MYF79_20025</name>
</gene>
<dbReference type="Gene3D" id="1.10.101.10">
    <property type="entry name" value="PGBD-like superfamily/PGBD"/>
    <property type="match status" value="1"/>
</dbReference>
<feature type="compositionally biased region" description="Basic and acidic residues" evidence="1">
    <location>
        <begin position="194"/>
        <end position="207"/>
    </location>
</feature>
<dbReference type="Pfam" id="PF01471">
    <property type="entry name" value="PG_binding_1"/>
    <property type="match status" value="1"/>
</dbReference>
<dbReference type="SUPFAM" id="SSF47090">
    <property type="entry name" value="PGBD-like"/>
    <property type="match status" value="1"/>
</dbReference>
<dbReference type="SMART" id="SM00644">
    <property type="entry name" value="Ami_2"/>
    <property type="match status" value="1"/>
</dbReference>
<dbReference type="Proteomes" id="UP000830198">
    <property type="component" value="Chromosome"/>
</dbReference>
<evidence type="ECO:0000313" key="3">
    <source>
        <dbReference type="EMBL" id="UPK67232.1"/>
    </source>
</evidence>
<dbReference type="InterPro" id="IPR002502">
    <property type="entry name" value="Amidase_domain"/>
</dbReference>
<protein>
    <submittedName>
        <fullName evidence="3">N-acetylmuramoyl-L-alanine amidase</fullName>
    </submittedName>
</protein>
<dbReference type="Pfam" id="PF01510">
    <property type="entry name" value="Amidase_2"/>
    <property type="match status" value="1"/>
</dbReference>
<dbReference type="RefSeq" id="WP_247809430.1">
    <property type="nucleotide sequence ID" value="NZ_CP095855.1"/>
</dbReference>
<evidence type="ECO:0000259" key="2">
    <source>
        <dbReference type="SMART" id="SM00644"/>
    </source>
</evidence>